<dbReference type="PANTHER" id="PTHR13812:SF19">
    <property type="entry name" value="KETIMINE REDUCTASE MU-CRYSTALLIN"/>
    <property type="match status" value="1"/>
</dbReference>
<dbReference type="SUPFAM" id="SSF51735">
    <property type="entry name" value="NAD(P)-binding Rossmann-fold domains"/>
    <property type="match status" value="1"/>
</dbReference>
<reference evidence="1 2" key="1">
    <citation type="submission" date="2020-06" db="EMBL/GenBank/DDBJ databases">
        <title>Actinomadura xiongansis sp. nov., isolated from soil of Baiyangdian.</title>
        <authorList>
            <person name="Zhang X."/>
        </authorList>
    </citation>
    <scope>NUCLEOTIDE SEQUENCE [LARGE SCALE GENOMIC DNA]</scope>
    <source>
        <strain evidence="1 2">HBUM206468</strain>
    </source>
</reference>
<dbReference type="PANTHER" id="PTHR13812">
    <property type="entry name" value="KETIMINE REDUCTASE MU-CRYSTALLIN"/>
    <property type="match status" value="1"/>
</dbReference>
<accession>A0ABR7LQH6</accession>
<dbReference type="InterPro" id="IPR003462">
    <property type="entry name" value="ODC_Mu_crystall"/>
</dbReference>
<dbReference type="InterPro" id="IPR036291">
    <property type="entry name" value="NAD(P)-bd_dom_sf"/>
</dbReference>
<dbReference type="Proteomes" id="UP000805614">
    <property type="component" value="Unassembled WGS sequence"/>
</dbReference>
<name>A0ABR7LQH6_9ACTN</name>
<proteinExistence type="predicted"/>
<keyword evidence="2" id="KW-1185">Reference proteome</keyword>
<comment type="caution">
    <text evidence="1">The sequence shown here is derived from an EMBL/GenBank/DDBJ whole genome shotgun (WGS) entry which is preliminary data.</text>
</comment>
<protein>
    <submittedName>
        <fullName evidence="1">Ornithine cyclodeaminase family protein</fullName>
    </submittedName>
</protein>
<evidence type="ECO:0000313" key="2">
    <source>
        <dbReference type="Proteomes" id="UP000805614"/>
    </source>
</evidence>
<dbReference type="InterPro" id="IPR023401">
    <property type="entry name" value="ODC_N"/>
</dbReference>
<gene>
    <name evidence="1" type="ORF">HKK74_16580</name>
</gene>
<dbReference type="Gene3D" id="3.40.50.720">
    <property type="entry name" value="NAD(P)-binding Rossmann-like Domain"/>
    <property type="match status" value="1"/>
</dbReference>
<evidence type="ECO:0000313" key="1">
    <source>
        <dbReference type="EMBL" id="MBC6467107.1"/>
    </source>
</evidence>
<dbReference type="RefSeq" id="WP_187244118.1">
    <property type="nucleotide sequence ID" value="NZ_BAAAOK010000004.1"/>
</dbReference>
<dbReference type="PIRSF" id="PIRSF001439">
    <property type="entry name" value="CryM"/>
    <property type="match status" value="1"/>
</dbReference>
<dbReference type="Pfam" id="PF02423">
    <property type="entry name" value="OCD_Mu_crystall"/>
    <property type="match status" value="1"/>
</dbReference>
<dbReference type="EMBL" id="JABVEC010000011">
    <property type="protein sequence ID" value="MBC6467107.1"/>
    <property type="molecule type" value="Genomic_DNA"/>
</dbReference>
<sequence>MLHIDAAALAGSVTEAGAADLIERALAGNLDPAADPGRTAVEATAGQLLLMPAVVPGYTGVKIATVAPGNPARGRPRIQGVYALFDGPTLTPVALLDAVALTAVRTPAVSAVAVRHLAPADARRLVVFGTGPQAWGHIMALRAVRPVDHVAVVGRGGTARFVDRCRAAGLTAVAAGPDAVGDADLVACCTSAREPLFPGRLVADHAVVVAVGSHEPSAREVDADLVARATVVVESRGAAEREAGDLILARESGAVREDHVAGDLADLVAGRIAPAPGRPALFKSVGMAWEDLVVAVAVYERIRDGGR</sequence>
<dbReference type="Gene3D" id="3.30.1780.10">
    <property type="entry name" value="ornithine cyclodeaminase, domain 1"/>
    <property type="match status" value="1"/>
</dbReference>
<organism evidence="1 2">
    <name type="scientific">Actinomadura alba</name>
    <dbReference type="NCBI Taxonomy" id="406431"/>
    <lineage>
        <taxon>Bacteria</taxon>
        <taxon>Bacillati</taxon>
        <taxon>Actinomycetota</taxon>
        <taxon>Actinomycetes</taxon>
        <taxon>Streptosporangiales</taxon>
        <taxon>Thermomonosporaceae</taxon>
        <taxon>Actinomadura</taxon>
    </lineage>
</organism>